<dbReference type="EMBL" id="CM055100">
    <property type="protein sequence ID" value="KAJ7544162.1"/>
    <property type="molecule type" value="Genomic_DNA"/>
</dbReference>
<organism evidence="1 2">
    <name type="scientific">Diphasiastrum complanatum</name>
    <name type="common">Issler's clubmoss</name>
    <name type="synonym">Lycopodium complanatum</name>
    <dbReference type="NCBI Taxonomy" id="34168"/>
    <lineage>
        <taxon>Eukaryota</taxon>
        <taxon>Viridiplantae</taxon>
        <taxon>Streptophyta</taxon>
        <taxon>Embryophyta</taxon>
        <taxon>Tracheophyta</taxon>
        <taxon>Lycopodiopsida</taxon>
        <taxon>Lycopodiales</taxon>
        <taxon>Lycopodiaceae</taxon>
        <taxon>Lycopodioideae</taxon>
        <taxon>Diphasiastrum</taxon>
    </lineage>
</organism>
<keyword evidence="2" id="KW-1185">Reference proteome</keyword>
<sequence length="768" mass="83915">MAGMRRQSDGSAAAAGITGYMRRIGENTGILDAPTITMKVSTTPSQELALTNCAYCSPNDTTRFLRRGSDHGLAAVGSTMVLNIKAHESVPDGSIALNAIQRRNAKVSAGDSILVERFSPPEKGFKLVLLTIELEFVKSRGKNEQQLDATILGKELQRRFAGQVFTVGQKASFEYCGTNYIFSVLGTIVEGQGESDSVNRGLLGSESTILFETPSNSGIKIVNQRGGASSSLFKQKDLNFQKLGIGGLDAEFADIFRRAFASRVFPPHVISKLGISHVKGLLLYGPPGTGKTLIARQIGKMLNGREPKVVNGPEVLSKFVGETEKNVRDLFADAENDQRSRGEQSDLHIIIFDEIDAICKTRGSTRDGTGVHDSIVNQLLTKIDGVDALNNILLIGMTNRKDLLDEALLRPGRLEVQIEIGLPDERGRVQILQIHTSRMKDNSFLGANVNIEELAVRTKNFSGAELEGLVKSAVSFGLNRQVNMADLSRPLDEDNIKVTMDDFLRALHEVQPAFGAAINTLEMYRLNGMLDCGERHRHIQEMATTLVEQVRRSERTPLLTCLLEGPSGSGKTAMAATIAIDSDFPFIKVISAENMVGHTESSKCGVIAKVFEDAYKSPFSIIILDDIERLLEYVNIGPRFSNLILQTLLVLLKKIPPKGRKLLVLGTTSMPRVLESMDLVGAFNVSLHVPVLNRADITKVLESLNVFAKQDINNAVTALDEEIPIKRLLMLVEMAAQGKSGQGAEEVYAGRSKIDIDHFYDCLHDLAS</sequence>
<accession>A0ACC2CQA5</accession>
<protein>
    <submittedName>
        <fullName evidence="1">Uncharacterized protein</fullName>
    </submittedName>
</protein>
<proteinExistence type="predicted"/>
<reference evidence="2" key="1">
    <citation type="journal article" date="2024" name="Proc. Natl. Acad. Sci. U.S.A.">
        <title>Extraordinary preservation of gene collinearity over three hundred million years revealed in homosporous lycophytes.</title>
        <authorList>
            <person name="Li C."/>
            <person name="Wickell D."/>
            <person name="Kuo L.Y."/>
            <person name="Chen X."/>
            <person name="Nie B."/>
            <person name="Liao X."/>
            <person name="Peng D."/>
            <person name="Ji J."/>
            <person name="Jenkins J."/>
            <person name="Williams M."/>
            <person name="Shu S."/>
            <person name="Plott C."/>
            <person name="Barry K."/>
            <person name="Rajasekar S."/>
            <person name="Grimwood J."/>
            <person name="Han X."/>
            <person name="Sun S."/>
            <person name="Hou Z."/>
            <person name="He W."/>
            <person name="Dai G."/>
            <person name="Sun C."/>
            <person name="Schmutz J."/>
            <person name="Leebens-Mack J.H."/>
            <person name="Li F.W."/>
            <person name="Wang L."/>
        </authorList>
    </citation>
    <scope>NUCLEOTIDE SEQUENCE [LARGE SCALE GENOMIC DNA]</scope>
    <source>
        <strain evidence="2">cv. PW_Plant_1</strain>
    </source>
</reference>
<evidence type="ECO:0000313" key="1">
    <source>
        <dbReference type="EMBL" id="KAJ7544162.1"/>
    </source>
</evidence>
<evidence type="ECO:0000313" key="2">
    <source>
        <dbReference type="Proteomes" id="UP001162992"/>
    </source>
</evidence>
<name>A0ACC2CQA5_DIPCM</name>
<dbReference type="Proteomes" id="UP001162992">
    <property type="component" value="Chromosome 9"/>
</dbReference>
<comment type="caution">
    <text evidence="1">The sequence shown here is derived from an EMBL/GenBank/DDBJ whole genome shotgun (WGS) entry which is preliminary data.</text>
</comment>
<gene>
    <name evidence="1" type="ORF">O6H91_09G066600</name>
</gene>